<feature type="compositionally biased region" description="Basic and acidic residues" evidence="10">
    <location>
        <begin position="1066"/>
        <end position="1077"/>
    </location>
</feature>
<dbReference type="PROSITE" id="PS50102">
    <property type="entry name" value="RRM"/>
    <property type="match status" value="4"/>
</dbReference>
<dbReference type="InterPro" id="IPR050907">
    <property type="entry name" value="SRSF"/>
</dbReference>
<organism evidence="12 13">
    <name type="scientific">Psilocybe cyanescens</name>
    <dbReference type="NCBI Taxonomy" id="93625"/>
    <lineage>
        <taxon>Eukaryota</taxon>
        <taxon>Fungi</taxon>
        <taxon>Dikarya</taxon>
        <taxon>Basidiomycota</taxon>
        <taxon>Agaricomycotina</taxon>
        <taxon>Agaricomycetes</taxon>
        <taxon>Agaricomycetidae</taxon>
        <taxon>Agaricales</taxon>
        <taxon>Agaricineae</taxon>
        <taxon>Strophariaceae</taxon>
        <taxon>Psilocybe</taxon>
    </lineage>
</organism>
<dbReference type="CDD" id="cd12296">
    <property type="entry name" value="RRM1_Prp24"/>
    <property type="match status" value="1"/>
</dbReference>
<dbReference type="EMBL" id="NHYD01001847">
    <property type="protein sequence ID" value="PPQ89647.1"/>
    <property type="molecule type" value="Genomic_DNA"/>
</dbReference>
<feature type="domain" description="RRM" evidence="11">
    <location>
        <begin position="934"/>
        <end position="1006"/>
    </location>
</feature>
<evidence type="ECO:0000256" key="5">
    <source>
        <dbReference type="ARBA" id="ARBA00023187"/>
    </source>
</evidence>
<keyword evidence="13" id="KW-1185">Reference proteome</keyword>
<dbReference type="OrthoDB" id="360390at2759"/>
<dbReference type="GO" id="GO:0008380">
    <property type="term" value="P:RNA splicing"/>
    <property type="evidence" value="ECO:0007669"/>
    <property type="project" value="UniProtKB-KW"/>
</dbReference>
<evidence type="ECO:0000256" key="9">
    <source>
        <dbReference type="PROSITE-ProRule" id="PRU00176"/>
    </source>
</evidence>
<dbReference type="GO" id="GO:0003723">
    <property type="term" value="F:RNA binding"/>
    <property type="evidence" value="ECO:0007669"/>
    <property type="project" value="UniProtKB-UniRule"/>
</dbReference>
<dbReference type="FunCoup" id="A0A409XG99">
    <property type="interactions" value="635"/>
</dbReference>
<comment type="subcellular location">
    <subcellularLocation>
        <location evidence="1">Nucleus</location>
    </subcellularLocation>
</comment>
<evidence type="ECO:0000259" key="11">
    <source>
        <dbReference type="PROSITE" id="PS50102"/>
    </source>
</evidence>
<dbReference type="SMART" id="SM00386">
    <property type="entry name" value="HAT"/>
    <property type="match status" value="3"/>
</dbReference>
<dbReference type="GO" id="GO:0006397">
    <property type="term" value="P:mRNA processing"/>
    <property type="evidence" value="ECO:0007669"/>
    <property type="project" value="UniProtKB-KW"/>
</dbReference>
<dbReference type="Proteomes" id="UP000283269">
    <property type="component" value="Unassembled WGS sequence"/>
</dbReference>
<dbReference type="FunFam" id="3.30.70.330:FF:000365">
    <property type="entry name" value="U4/U6 snRNA-associated-splicing factor PRP24"/>
    <property type="match status" value="1"/>
</dbReference>
<protein>
    <recommendedName>
        <fullName evidence="8">U4/U6 snRNA-associated-splicing factor PRP24</fullName>
    </recommendedName>
</protein>
<keyword evidence="2" id="KW-0507">mRNA processing</keyword>
<keyword evidence="6" id="KW-0539">Nucleus</keyword>
<evidence type="ECO:0000256" key="7">
    <source>
        <dbReference type="ARBA" id="ARBA00093374"/>
    </source>
</evidence>
<evidence type="ECO:0000313" key="13">
    <source>
        <dbReference type="Proteomes" id="UP000283269"/>
    </source>
</evidence>
<dbReference type="Gene3D" id="1.25.40.10">
    <property type="entry name" value="Tetratricopeptide repeat domain"/>
    <property type="match status" value="3"/>
</dbReference>
<evidence type="ECO:0000256" key="3">
    <source>
        <dbReference type="ARBA" id="ARBA00022737"/>
    </source>
</evidence>
<evidence type="ECO:0000256" key="6">
    <source>
        <dbReference type="ARBA" id="ARBA00023242"/>
    </source>
</evidence>
<evidence type="ECO:0000256" key="10">
    <source>
        <dbReference type="SAM" id="MobiDB-lite"/>
    </source>
</evidence>
<evidence type="ECO:0000256" key="1">
    <source>
        <dbReference type="ARBA" id="ARBA00004123"/>
    </source>
</evidence>
<dbReference type="InterPro" id="IPR003107">
    <property type="entry name" value="HAT"/>
</dbReference>
<accession>A0A409XG99</accession>
<name>A0A409XG99_PSICY</name>
<dbReference type="InParanoid" id="A0A409XG99"/>
<dbReference type="PANTHER" id="PTHR23147">
    <property type="entry name" value="SERINE/ARGININE RICH SPLICING FACTOR"/>
    <property type="match status" value="1"/>
</dbReference>
<dbReference type="STRING" id="93625.A0A409XG99"/>
<proteinExistence type="predicted"/>
<comment type="caution">
    <text evidence="12">The sequence shown here is derived from an EMBL/GenBank/DDBJ whole genome shotgun (WGS) entry which is preliminary data.</text>
</comment>
<evidence type="ECO:0000256" key="8">
    <source>
        <dbReference type="ARBA" id="ARBA00093627"/>
    </source>
</evidence>
<evidence type="ECO:0000256" key="4">
    <source>
        <dbReference type="ARBA" id="ARBA00022884"/>
    </source>
</evidence>
<sequence length="1077" mass="121364">MNESESLDALAGILNSVAESPYDISRHAQHIRLAQSLEGMQAEVQSAMEMATQFLAVGDEVWLPLILAKEQSVDLNTEEGVEELLALYARAENDYLSIPLLEKHVNFLIERHALYSSGERTKPETLGETFTTSWTREAINRVVKKGVIHLTEARLNTLFLCQKLMSHKIWDLQRDWELEMLDASSKVERPELVEYVQNLHLERLHHPHPNIEDTLQSYSSFTTNYLPPQDYEPTLIAATKIRSQSVRNFDRRDRLETAVKNTDGSLESYDQYIGYERRAKYPDLLVTRGVYERAIAQAAKSRFAGNAGAEETLRMFWVKYCDSLRILEAGIELELETYRRAVRSVPGSGEVWARYLRFLERVSEEVPEDQETIPEIYNRAIGAKLVQSDIEQLVPLVLSRGGYEKRSLEAGSEDDNILPTLIGVLESGIDLSRQASRLIDPKLRLEKFLVSIYENVGLLDSVFDVWKAAAKHCKTSYLVWLNYTDALMCAASSIFFCDLANGWSIRKHQRFDEARQTFVDVYSKHLDWPEAIWEAWISFEHLHGSIADIDSCLDKVESAQYQTNMRRAKEAAKAQMAAAEAFVETAIETGTVSVPDTTALDADTAMVVDQSIQERGTKRSAEDEPSSDTHKKARTVYALNSCNYARIKTSTAEKTSKTGADIYLSRDRENSTVFVADLPNGTAEGDLRGLFKDCGDVREVKITQLPSALVATVEFFDRDNVPVALTKDKKKIHDQEISVHLAWKSTLYVTNFPESTDDTFIRDLFGKYGTIFDVRWPSKKFKNTRRFCYIQFTSPVDAAQNCLELHGRELEPNLPLNVYLSNPERKKERTDQDANEKEVYVAGLSRFANKDDLEKLFSAYGTVKDIRIALEENGHARGFAFIEFEDAKDAQNALAANNHELKKRRLAVTLADPRVRAKHKSDIGISRVAEMRNRSVRIKNLPPATQEGLLQQLLEKIASVKRVEVFLDKQEAVVELENPADAGRLLLRAEPIEFGGNVLQLTEDAPTSRPSGTAKQGEANALFKPRKLGPSKPKAGLGFKKSSPLSKPEGEAQAPVAFSSVSGGKGQDDFRKMLARK</sequence>
<keyword evidence="3" id="KW-0677">Repeat</keyword>
<keyword evidence="5" id="KW-0508">mRNA splicing</keyword>
<dbReference type="InterPro" id="IPR034398">
    <property type="entry name" value="Prp24_RRM2"/>
</dbReference>
<dbReference type="SMART" id="SM00360">
    <property type="entry name" value="RRM"/>
    <property type="match status" value="4"/>
</dbReference>
<dbReference type="CDD" id="cd12297">
    <property type="entry name" value="RRM2_Prp24"/>
    <property type="match status" value="1"/>
</dbReference>
<evidence type="ECO:0000256" key="2">
    <source>
        <dbReference type="ARBA" id="ARBA00022664"/>
    </source>
</evidence>
<dbReference type="Pfam" id="PF00076">
    <property type="entry name" value="RRM_1"/>
    <property type="match status" value="4"/>
</dbReference>
<dbReference type="GO" id="GO:0005688">
    <property type="term" value="C:U6 snRNP"/>
    <property type="evidence" value="ECO:0007669"/>
    <property type="project" value="UniProtKB-ARBA"/>
</dbReference>
<feature type="region of interest" description="Disordered" evidence="10">
    <location>
        <begin position="1002"/>
        <end position="1077"/>
    </location>
</feature>
<feature type="domain" description="RRM" evidence="11">
    <location>
        <begin position="837"/>
        <end position="913"/>
    </location>
</feature>
<feature type="domain" description="RRM" evidence="11">
    <location>
        <begin position="671"/>
        <end position="744"/>
    </location>
</feature>
<dbReference type="Gene3D" id="3.30.70.330">
    <property type="match status" value="4"/>
</dbReference>
<dbReference type="CDD" id="cd00590">
    <property type="entry name" value="RRM_SF"/>
    <property type="match status" value="1"/>
</dbReference>
<dbReference type="InterPro" id="IPR012677">
    <property type="entry name" value="Nucleotide-bd_a/b_plait_sf"/>
</dbReference>
<dbReference type="InterPro" id="IPR000504">
    <property type="entry name" value="RRM_dom"/>
</dbReference>
<reference evidence="12 13" key="1">
    <citation type="journal article" date="2018" name="Evol. Lett.">
        <title>Horizontal gene cluster transfer increased hallucinogenic mushroom diversity.</title>
        <authorList>
            <person name="Reynolds H.T."/>
            <person name="Vijayakumar V."/>
            <person name="Gluck-Thaler E."/>
            <person name="Korotkin H.B."/>
            <person name="Matheny P.B."/>
            <person name="Slot J.C."/>
        </authorList>
    </citation>
    <scope>NUCLEOTIDE SEQUENCE [LARGE SCALE GENOMIC DNA]</scope>
    <source>
        <strain evidence="12 13">2631</strain>
    </source>
</reference>
<keyword evidence="4 9" id="KW-0694">RNA-binding</keyword>
<dbReference type="SUPFAM" id="SSF54928">
    <property type="entry name" value="RNA-binding domain, RBD"/>
    <property type="match status" value="3"/>
</dbReference>
<feature type="region of interest" description="Disordered" evidence="10">
    <location>
        <begin position="612"/>
        <end position="631"/>
    </location>
</feature>
<comment type="function">
    <text evidence="7">Functions as a recycling factor of the spliceosome, a machinery that forms on each precursor-messenger RNA (pre-mRNA) and catalyzes the removal of introns. Chaperones the re-annealing of U4 and U6 snRNAs (small nuclear RNAs) released from previous rounds of splicing, an initial step in reforming the U4/U6-U5 tri-snRNP (small nuclear ribonucleoprotein) that can reassemble into another spliceosome complex; this step involves binding U6 and facilitating the unwinding of the U6 internal stem loop, followed by base-pairing of U6 to U4.</text>
</comment>
<feature type="domain" description="RRM" evidence="11">
    <location>
        <begin position="745"/>
        <end position="823"/>
    </location>
</feature>
<dbReference type="InterPro" id="IPR035979">
    <property type="entry name" value="RBD_domain_sf"/>
</dbReference>
<gene>
    <name evidence="12" type="ORF">CVT25_013834</name>
</gene>
<dbReference type="AlphaFoldDB" id="A0A409XG99"/>
<dbReference type="InterPro" id="IPR034397">
    <property type="entry name" value="Prp24_RRM1"/>
</dbReference>
<dbReference type="InterPro" id="IPR011990">
    <property type="entry name" value="TPR-like_helical_dom_sf"/>
</dbReference>
<feature type="compositionally biased region" description="Basic and acidic residues" evidence="10">
    <location>
        <begin position="615"/>
        <end position="630"/>
    </location>
</feature>
<evidence type="ECO:0000313" key="12">
    <source>
        <dbReference type="EMBL" id="PPQ89647.1"/>
    </source>
</evidence>